<keyword evidence="4" id="KW-1185">Reference proteome</keyword>
<dbReference type="PANTHER" id="PTHR22870:SF408">
    <property type="entry name" value="OS09G0560450 PROTEIN"/>
    <property type="match status" value="1"/>
</dbReference>
<dbReference type="PANTHER" id="PTHR22870">
    <property type="entry name" value="REGULATOR OF CHROMOSOME CONDENSATION"/>
    <property type="match status" value="1"/>
</dbReference>
<dbReference type="Pfam" id="PF13540">
    <property type="entry name" value="RCC1_2"/>
    <property type="match status" value="1"/>
</dbReference>
<evidence type="ECO:0000256" key="3">
    <source>
        <dbReference type="SAM" id="MobiDB-lite"/>
    </source>
</evidence>
<dbReference type="Proteomes" id="UP000887574">
    <property type="component" value="Unplaced"/>
</dbReference>
<accession>A0A915D9X9</accession>
<name>A0A915D9X9_9BILA</name>
<dbReference type="PROSITE" id="PS50012">
    <property type="entry name" value="RCC1_3"/>
    <property type="match status" value="1"/>
</dbReference>
<dbReference type="SUPFAM" id="SSF50985">
    <property type="entry name" value="RCC1/BLIP-II"/>
    <property type="match status" value="1"/>
</dbReference>
<evidence type="ECO:0000313" key="5">
    <source>
        <dbReference type="WBParaSite" id="jg17663"/>
    </source>
</evidence>
<dbReference type="InterPro" id="IPR000408">
    <property type="entry name" value="Reg_chr_condens"/>
</dbReference>
<keyword evidence="1" id="KW-0677">Repeat</keyword>
<evidence type="ECO:0000256" key="2">
    <source>
        <dbReference type="PROSITE-ProRule" id="PRU00235"/>
    </source>
</evidence>
<feature type="compositionally biased region" description="Polar residues" evidence="3">
    <location>
        <begin position="669"/>
        <end position="680"/>
    </location>
</feature>
<dbReference type="InterPro" id="IPR051210">
    <property type="entry name" value="Ub_ligase/GEF_domain"/>
</dbReference>
<evidence type="ECO:0000256" key="1">
    <source>
        <dbReference type="ARBA" id="ARBA00022737"/>
    </source>
</evidence>
<reference evidence="5" key="1">
    <citation type="submission" date="2022-11" db="UniProtKB">
        <authorList>
            <consortium name="WormBaseParasite"/>
        </authorList>
    </citation>
    <scope>IDENTIFICATION</scope>
</reference>
<feature type="repeat" description="RCC1" evidence="2">
    <location>
        <begin position="729"/>
        <end position="762"/>
    </location>
</feature>
<feature type="region of interest" description="Disordered" evidence="3">
    <location>
        <begin position="656"/>
        <end position="680"/>
    </location>
</feature>
<evidence type="ECO:0000313" key="4">
    <source>
        <dbReference type="Proteomes" id="UP000887574"/>
    </source>
</evidence>
<dbReference type="WBParaSite" id="jg17663">
    <property type="protein sequence ID" value="jg17663"/>
    <property type="gene ID" value="jg17663"/>
</dbReference>
<proteinExistence type="predicted"/>
<organism evidence="4 5">
    <name type="scientific">Ditylenchus dipsaci</name>
    <dbReference type="NCBI Taxonomy" id="166011"/>
    <lineage>
        <taxon>Eukaryota</taxon>
        <taxon>Metazoa</taxon>
        <taxon>Ecdysozoa</taxon>
        <taxon>Nematoda</taxon>
        <taxon>Chromadorea</taxon>
        <taxon>Rhabditida</taxon>
        <taxon>Tylenchina</taxon>
        <taxon>Tylenchomorpha</taxon>
        <taxon>Sphaerularioidea</taxon>
        <taxon>Anguinidae</taxon>
        <taxon>Anguininae</taxon>
        <taxon>Ditylenchus</taxon>
    </lineage>
</organism>
<protein>
    <submittedName>
        <fullName evidence="5">Uncharacterized protein</fullName>
    </submittedName>
</protein>
<dbReference type="AlphaFoldDB" id="A0A915D9X9"/>
<dbReference type="Gene3D" id="2.130.10.30">
    <property type="entry name" value="Regulator of chromosome condensation 1/beta-lactamase-inhibitor protein II"/>
    <property type="match status" value="1"/>
</dbReference>
<dbReference type="InterPro" id="IPR009091">
    <property type="entry name" value="RCC1/BLIP-II"/>
</dbReference>
<sequence length="762" mass="85704">MSYKLSVAAKIDALGEQSSDGETVLDYTYISEENFLLIILLTSKGHLLTYYKTGKNCRSEITSLAEIYSEWVEPVVIALTKDASVVVLILSNGEILLLPIRCLMDFSIESAAGREEKMCFRFPTSAFCFTSASTNHSYLVYSNKAGVISVVDLHLRRLSTQLAANESIHGVELYEENGSKYILVTQYTGFQVLIPLETLDLSVRETLAHIIPSQISSDYQLHSGLKFFNRNAGFVCAINQKTSNVEIYDSIAQLKLPQQMYKVPCSTWLVYYSPKIIVAIAESNRIFVNLHFLMSDPDQTKFLRVETDSLDPINILGIVPVIDGSEGLEECLLVTITGLVWLRPQRNTVSLVAEFLGGYYFAVDVFNDISKNLRLDPKEFCLTILRSVLKSENRSTYDLDGLISLAFELNLEMEKLMEALNEYHQADLLLPFLSLKCEKEPADATLRQFLFNAYMTKLWRINQQEDNWKEKEALEYEIKHFLIKFDSTPDVLSVLLKQFLWSCVAVLLCRDAVRHSLPVARYLLELPSWRTTSNLDGLVKCLSFIHWPSLDASLGQTLVNKTINILPNLCSVTQLRMIMDMAEMLVKKSFEFALPLYIIVSIRMLNIVSESKESQNVDLQPKLSSGSNCSAAVVDEGQALFWGDFSAGNLRLKNEETRKRKKGSLASPHPNSSPLKQQKRSQINKSSAASCVLIPKAVVLPKPSGNTREYEAKSVQCGTEHALLLTTEGLLFSWGRNRFGQCGVGNDKEVDRPTLLQGDWGE</sequence>